<dbReference type="PANTHER" id="PTHR48100">
    <property type="entry name" value="BROAD-SPECIFICITY PHOSPHATASE YOR283W-RELATED"/>
    <property type="match status" value="1"/>
</dbReference>
<evidence type="ECO:0000256" key="1">
    <source>
        <dbReference type="SAM" id="SignalP"/>
    </source>
</evidence>
<evidence type="ECO:0000313" key="3">
    <source>
        <dbReference type="Proteomes" id="UP001305414"/>
    </source>
</evidence>
<dbReference type="Proteomes" id="UP001305414">
    <property type="component" value="Unassembled WGS sequence"/>
</dbReference>
<keyword evidence="3" id="KW-1185">Reference proteome</keyword>
<dbReference type="SMART" id="SM00855">
    <property type="entry name" value="PGAM"/>
    <property type="match status" value="1"/>
</dbReference>
<reference evidence="2 3" key="1">
    <citation type="submission" date="2023-10" db="EMBL/GenBank/DDBJ databases">
        <title>Draft genome sequence of Xylaria bambusicola isolate GMP-LS, the root and basal stem rot pathogen of sugarcane in Indonesia.</title>
        <authorList>
            <person name="Selvaraj P."/>
            <person name="Muralishankar V."/>
            <person name="Muruganantham S."/>
            <person name="Sp S."/>
            <person name="Haryani S."/>
            <person name="Lau K.J.X."/>
            <person name="Naqvi N.I."/>
        </authorList>
    </citation>
    <scope>NUCLEOTIDE SEQUENCE [LARGE SCALE GENOMIC DNA]</scope>
    <source>
        <strain evidence="2">GMP-LS</strain>
    </source>
</reference>
<dbReference type="GO" id="GO:0005737">
    <property type="term" value="C:cytoplasm"/>
    <property type="evidence" value="ECO:0007669"/>
    <property type="project" value="TreeGrafter"/>
</dbReference>
<organism evidence="2 3">
    <name type="scientific">Xylaria bambusicola</name>
    <dbReference type="NCBI Taxonomy" id="326684"/>
    <lineage>
        <taxon>Eukaryota</taxon>
        <taxon>Fungi</taxon>
        <taxon>Dikarya</taxon>
        <taxon>Ascomycota</taxon>
        <taxon>Pezizomycotina</taxon>
        <taxon>Sordariomycetes</taxon>
        <taxon>Xylariomycetidae</taxon>
        <taxon>Xylariales</taxon>
        <taxon>Xylariaceae</taxon>
        <taxon>Xylaria</taxon>
    </lineage>
</organism>
<dbReference type="GO" id="GO:0016791">
    <property type="term" value="F:phosphatase activity"/>
    <property type="evidence" value="ECO:0007669"/>
    <property type="project" value="TreeGrafter"/>
</dbReference>
<dbReference type="SUPFAM" id="SSF53254">
    <property type="entry name" value="Phosphoglycerate mutase-like"/>
    <property type="match status" value="1"/>
</dbReference>
<dbReference type="PANTHER" id="PTHR48100:SF32">
    <property type="entry name" value="ANCHORED PROTEIN, PUTATIVE (AFU_ORTHOLOGUE AFUA_1G10590)-RELATED"/>
    <property type="match status" value="1"/>
</dbReference>
<evidence type="ECO:0008006" key="4">
    <source>
        <dbReference type="Google" id="ProtNLM"/>
    </source>
</evidence>
<dbReference type="AlphaFoldDB" id="A0AAN7UQB9"/>
<keyword evidence="1" id="KW-0732">Signal</keyword>
<proteinExistence type="predicted"/>
<dbReference type="Pfam" id="PF00300">
    <property type="entry name" value="His_Phos_1"/>
    <property type="match status" value="1"/>
</dbReference>
<feature type="chain" id="PRO_5043039605" description="Phosphoglycerate mutase" evidence="1">
    <location>
        <begin position="19"/>
        <end position="367"/>
    </location>
</feature>
<gene>
    <name evidence="2" type="ORF">RRF57_009056</name>
</gene>
<sequence length="367" mass="40262">MIAPPILALLSLSATALASKCNQHHESTINYTTISGYFLQDEPTTDPLSFDYTMVNYGLLNRSYTTDKEFDPHGKKTQWQRFAHHVDMLNRKAEKNTQYKVLFMARHGEGYHNAAESYYGTPAWNCYWGPLDGNGTIVWKDARLTTTGLAQCAKANNFWRQALIEAKIPAPQAYYSSPLTRSATTANLTFADLELPAVRPFAPTVKELLREGISIRSCDERSSKSAIAALLPNFRFEYGFTEEDLLWRGHDGKGETEDAQEVRAKAALDDIFVQDESTWISITTHSGQIRTALKVLGHREFGLSTGQAIPVLVKARKVAAVPATTVESFTAEATCEAPPVTSVQGQGCVCSSAASVVVAVEATPTSA</sequence>
<dbReference type="CDD" id="cd07067">
    <property type="entry name" value="HP_PGM_like"/>
    <property type="match status" value="1"/>
</dbReference>
<name>A0AAN7UQB9_9PEZI</name>
<dbReference type="InterPro" id="IPR013078">
    <property type="entry name" value="His_Pase_superF_clade-1"/>
</dbReference>
<evidence type="ECO:0000313" key="2">
    <source>
        <dbReference type="EMBL" id="KAK5633342.1"/>
    </source>
</evidence>
<dbReference type="InterPro" id="IPR029033">
    <property type="entry name" value="His_PPase_superfam"/>
</dbReference>
<accession>A0AAN7UQB9</accession>
<dbReference type="EMBL" id="JAWHQM010000031">
    <property type="protein sequence ID" value="KAK5633342.1"/>
    <property type="molecule type" value="Genomic_DNA"/>
</dbReference>
<feature type="signal peptide" evidence="1">
    <location>
        <begin position="1"/>
        <end position="18"/>
    </location>
</feature>
<dbReference type="InterPro" id="IPR050275">
    <property type="entry name" value="PGM_Phosphatase"/>
</dbReference>
<dbReference type="Gene3D" id="3.40.50.1240">
    <property type="entry name" value="Phosphoglycerate mutase-like"/>
    <property type="match status" value="1"/>
</dbReference>
<comment type="caution">
    <text evidence="2">The sequence shown here is derived from an EMBL/GenBank/DDBJ whole genome shotgun (WGS) entry which is preliminary data.</text>
</comment>
<protein>
    <recommendedName>
        <fullName evidence="4">Phosphoglycerate mutase</fullName>
    </recommendedName>
</protein>